<keyword evidence="4" id="KW-1185">Reference proteome</keyword>
<feature type="transmembrane region" description="Helical" evidence="2">
    <location>
        <begin position="146"/>
        <end position="168"/>
    </location>
</feature>
<dbReference type="EMBL" id="VOGB01000003">
    <property type="protein sequence ID" value="MQM71897.1"/>
    <property type="molecule type" value="Genomic_DNA"/>
</dbReference>
<evidence type="ECO:0000313" key="3">
    <source>
        <dbReference type="EMBL" id="MQM71897.1"/>
    </source>
</evidence>
<keyword evidence="2" id="KW-0472">Membrane</keyword>
<feature type="transmembrane region" description="Helical" evidence="2">
    <location>
        <begin position="84"/>
        <end position="104"/>
    </location>
</feature>
<organism evidence="3 4">
    <name type="scientific">Candidatus Pseudoramibacter fermentans</name>
    <dbReference type="NCBI Taxonomy" id="2594427"/>
    <lineage>
        <taxon>Bacteria</taxon>
        <taxon>Bacillati</taxon>
        <taxon>Bacillota</taxon>
        <taxon>Clostridia</taxon>
        <taxon>Eubacteriales</taxon>
        <taxon>Eubacteriaceae</taxon>
        <taxon>Pseudoramibacter</taxon>
    </lineage>
</organism>
<sequence>MNKGIRLRRRLNSLSTALIANILNLLLILIFKGILDAGVKSNGSYNMTYGVIELVVIVGFWIYFTYAAFKSSTDDDDNQVFGKYLLYSLLPTVIMAVLTTVIILKGHPGIRFLKVWNAFTFVVSPTLYLFLPFGVLSVWLGSRVPFIAFMFICIGVIAAAQAVGYAFGAQSRKVSEAKDRKRKALEDKYMLEQQEKAEAGETEEPQKAQPKPAAPKAKTRRRRPDAGDPLSDVESPAVIETEAFSPITDEMIDKVLREERKKQREAQQQKRKSERSEKSKPTEKSDGPKWVSTDQKDISRRKKK</sequence>
<keyword evidence="2" id="KW-1133">Transmembrane helix</keyword>
<feature type="compositionally biased region" description="Low complexity" evidence="1">
    <location>
        <begin position="207"/>
        <end position="216"/>
    </location>
</feature>
<gene>
    <name evidence="3" type="ORF">FRC53_00365</name>
</gene>
<dbReference type="Proteomes" id="UP000473648">
    <property type="component" value="Unassembled WGS sequence"/>
</dbReference>
<evidence type="ECO:0000256" key="1">
    <source>
        <dbReference type="SAM" id="MobiDB-lite"/>
    </source>
</evidence>
<proteinExistence type="predicted"/>
<accession>A0A6L5GNY7</accession>
<feature type="compositionally biased region" description="Basic and acidic residues" evidence="1">
    <location>
        <begin position="251"/>
        <end position="268"/>
    </location>
</feature>
<evidence type="ECO:0000313" key="4">
    <source>
        <dbReference type="Proteomes" id="UP000473648"/>
    </source>
</evidence>
<feature type="transmembrane region" description="Helical" evidence="2">
    <location>
        <begin position="14"/>
        <end position="35"/>
    </location>
</feature>
<feature type="compositionally biased region" description="Basic and acidic residues" evidence="1">
    <location>
        <begin position="274"/>
        <end position="287"/>
    </location>
</feature>
<feature type="transmembrane region" description="Helical" evidence="2">
    <location>
        <begin position="116"/>
        <end position="140"/>
    </location>
</feature>
<keyword evidence="2" id="KW-0812">Transmembrane</keyword>
<feature type="transmembrane region" description="Helical" evidence="2">
    <location>
        <begin position="47"/>
        <end position="64"/>
    </location>
</feature>
<reference evidence="3" key="1">
    <citation type="journal article" date="2020" name="Appl. Environ. Microbiol.">
        <title>Medium-Chain Fatty Acid Synthesis by 'Candidatus Weimeria bifida' gen. nov., sp. nov., and 'Candidatus Pseudoramibacter fermentans' sp. nov.</title>
        <authorList>
            <person name="Scarborough M.J."/>
            <person name="Myers K.S."/>
            <person name="Donohue T.J."/>
            <person name="Noguera D.R."/>
        </authorList>
    </citation>
    <scope>NUCLEOTIDE SEQUENCE</scope>
    <source>
        <strain evidence="3">EUB1.1</strain>
    </source>
</reference>
<protein>
    <submittedName>
        <fullName evidence="3">Uncharacterized protein</fullName>
    </submittedName>
</protein>
<name>A0A6L5GNY7_9FIRM</name>
<dbReference type="AlphaFoldDB" id="A0A6L5GNY7"/>
<comment type="caution">
    <text evidence="3">The sequence shown here is derived from an EMBL/GenBank/DDBJ whole genome shotgun (WGS) entry which is preliminary data.</text>
</comment>
<feature type="region of interest" description="Disordered" evidence="1">
    <location>
        <begin position="195"/>
        <end position="304"/>
    </location>
</feature>
<evidence type="ECO:0000256" key="2">
    <source>
        <dbReference type="SAM" id="Phobius"/>
    </source>
</evidence>